<dbReference type="InterPro" id="IPR011611">
    <property type="entry name" value="PfkB_dom"/>
</dbReference>
<comment type="similarity">
    <text evidence="1">Belongs to the carbohydrate kinase PfkB family.</text>
</comment>
<name>A0A841C3X4_9ACTN</name>
<dbReference type="AlphaFoldDB" id="A0A841C3X4"/>
<dbReference type="EC" id="2.7.1.45" evidence="5"/>
<dbReference type="PROSITE" id="PS00584">
    <property type="entry name" value="PFKB_KINASES_2"/>
    <property type="match status" value="1"/>
</dbReference>
<keyword evidence="2 5" id="KW-0808">Transferase</keyword>
<dbReference type="RefSeq" id="WP_184846624.1">
    <property type="nucleotide sequence ID" value="NZ_JACHMN010000003.1"/>
</dbReference>
<dbReference type="InterPro" id="IPR029056">
    <property type="entry name" value="Ribokinase-like"/>
</dbReference>
<comment type="caution">
    <text evidence="5">The sequence shown here is derived from an EMBL/GenBank/DDBJ whole genome shotgun (WGS) entry which is preliminary data.</text>
</comment>
<reference evidence="5 6" key="1">
    <citation type="submission" date="2020-08" db="EMBL/GenBank/DDBJ databases">
        <title>Sequencing the genomes of 1000 actinobacteria strains.</title>
        <authorList>
            <person name="Klenk H.-P."/>
        </authorList>
    </citation>
    <scope>NUCLEOTIDE SEQUENCE [LARGE SCALE GENOMIC DNA]</scope>
    <source>
        <strain evidence="5 6">DSM 45362</strain>
    </source>
</reference>
<dbReference type="SUPFAM" id="SSF53613">
    <property type="entry name" value="Ribokinase-like"/>
    <property type="match status" value="1"/>
</dbReference>
<gene>
    <name evidence="5" type="ORF">F4553_007902</name>
</gene>
<evidence type="ECO:0000313" key="5">
    <source>
        <dbReference type="EMBL" id="MBB5874468.1"/>
    </source>
</evidence>
<evidence type="ECO:0000256" key="3">
    <source>
        <dbReference type="ARBA" id="ARBA00022777"/>
    </source>
</evidence>
<evidence type="ECO:0000256" key="2">
    <source>
        <dbReference type="ARBA" id="ARBA00022679"/>
    </source>
</evidence>
<feature type="domain" description="Carbohydrate kinase PfkB" evidence="4">
    <location>
        <begin position="25"/>
        <end position="302"/>
    </location>
</feature>
<dbReference type="InterPro" id="IPR052700">
    <property type="entry name" value="Carb_kinase_PfkB-like"/>
</dbReference>
<dbReference type="Proteomes" id="UP000587527">
    <property type="component" value="Unassembled WGS sequence"/>
</dbReference>
<keyword evidence="3 5" id="KW-0418">Kinase</keyword>
<evidence type="ECO:0000256" key="1">
    <source>
        <dbReference type="ARBA" id="ARBA00010688"/>
    </source>
</evidence>
<proteinExistence type="inferred from homology"/>
<dbReference type="CDD" id="cd01166">
    <property type="entry name" value="KdgK"/>
    <property type="match status" value="1"/>
</dbReference>
<dbReference type="PANTHER" id="PTHR43320:SF2">
    <property type="entry name" value="2-DEHYDRO-3-DEOXYGLUCONOKINASE_2-DEHYDRO-3-DEOXYGALACTONOKINASE"/>
    <property type="match status" value="1"/>
</dbReference>
<dbReference type="Gene3D" id="3.40.1190.20">
    <property type="match status" value="1"/>
</dbReference>
<sequence>MITDGLDVVGFGEAMVLMQPPIGADLRSSAQLGVHVAGAELNLCAAVARVGLAAGLCSRVGADPLGERVADHARALGVDTGLVLVDPDHPTGLFLKDVRPDGERRVHYYRRGSAASTMDSADARRLLAARPAVVAVSGITAALGPGPLRGVRTLLREARAAGTAVAFDPNLRPALGDLDGQIALARELLASADYLLIGVEEAEAILGTADPAAVFRAASAAGVGETVLKAGADGCYHADGDRIVHLPSAASTVVDPVGGGDAFGGGYLAARLRGASPAGAAWLGSRLAAGVVAAAGDTDGLPDGATARALLARVVPRKS</sequence>
<dbReference type="PANTHER" id="PTHR43320">
    <property type="entry name" value="SUGAR KINASE"/>
    <property type="match status" value="1"/>
</dbReference>
<accession>A0A841C3X4</accession>
<evidence type="ECO:0000259" key="4">
    <source>
        <dbReference type="Pfam" id="PF00294"/>
    </source>
</evidence>
<organism evidence="5 6">
    <name type="scientific">Allocatelliglobosispora scoriae</name>
    <dbReference type="NCBI Taxonomy" id="643052"/>
    <lineage>
        <taxon>Bacteria</taxon>
        <taxon>Bacillati</taxon>
        <taxon>Actinomycetota</taxon>
        <taxon>Actinomycetes</taxon>
        <taxon>Micromonosporales</taxon>
        <taxon>Micromonosporaceae</taxon>
        <taxon>Allocatelliglobosispora</taxon>
    </lineage>
</organism>
<dbReference type="InterPro" id="IPR002173">
    <property type="entry name" value="Carboh/pur_kinase_PfkB_CS"/>
</dbReference>
<evidence type="ECO:0000313" key="6">
    <source>
        <dbReference type="Proteomes" id="UP000587527"/>
    </source>
</evidence>
<dbReference type="Pfam" id="PF00294">
    <property type="entry name" value="PfkB"/>
    <property type="match status" value="1"/>
</dbReference>
<dbReference type="GO" id="GO:0008673">
    <property type="term" value="F:2-dehydro-3-deoxygluconokinase activity"/>
    <property type="evidence" value="ECO:0007669"/>
    <property type="project" value="UniProtKB-EC"/>
</dbReference>
<keyword evidence="6" id="KW-1185">Reference proteome</keyword>
<dbReference type="EMBL" id="JACHMN010000003">
    <property type="protein sequence ID" value="MBB5874468.1"/>
    <property type="molecule type" value="Genomic_DNA"/>
</dbReference>
<protein>
    <submittedName>
        <fullName evidence="5">2-dehydro-3-deoxygluconokinase</fullName>
        <ecNumber evidence="5">2.7.1.45</ecNumber>
    </submittedName>
</protein>